<dbReference type="EMBL" id="CH445325">
    <property type="protein sequence ID" value="EAT91882.2"/>
    <property type="molecule type" value="Genomic_DNA"/>
</dbReference>
<dbReference type="InParanoid" id="Q0V6H7"/>
<dbReference type="Proteomes" id="UP000001055">
    <property type="component" value="Unassembled WGS sequence"/>
</dbReference>
<dbReference type="HOGENOM" id="CLU_2455477_0_0_1"/>
<dbReference type="PANTHER" id="PTHR28038">
    <property type="entry name" value="ADL329WP"/>
    <property type="match status" value="1"/>
</dbReference>
<dbReference type="RefSeq" id="XP_001791073.1">
    <property type="nucleotide sequence ID" value="XM_001791021.1"/>
</dbReference>
<dbReference type="GeneID" id="5968302"/>
<dbReference type="PANTHER" id="PTHR28038:SF1">
    <property type="entry name" value="ADL329WP"/>
    <property type="match status" value="1"/>
</dbReference>
<dbReference type="AlphaFoldDB" id="Q0V6H7"/>
<dbReference type="STRING" id="321614.Q0V6H7"/>
<gene>
    <name evidence="1" type="ORF">SNOG_00387</name>
</gene>
<reference evidence="2" key="1">
    <citation type="journal article" date="2007" name="Plant Cell">
        <title>Dothideomycete-plant interactions illuminated by genome sequencing and EST analysis of the wheat pathogen Stagonospora nodorum.</title>
        <authorList>
            <person name="Hane J.K."/>
            <person name="Lowe R.G."/>
            <person name="Solomon P.S."/>
            <person name="Tan K.C."/>
            <person name="Schoch C.L."/>
            <person name="Spatafora J.W."/>
            <person name="Crous P.W."/>
            <person name="Kodira C."/>
            <person name="Birren B.W."/>
            <person name="Galagan J.E."/>
            <person name="Torriani S.F."/>
            <person name="McDonald B.A."/>
            <person name="Oliver R.P."/>
        </authorList>
    </citation>
    <scope>NUCLEOTIDE SEQUENCE [LARGE SCALE GENOMIC DNA]</scope>
    <source>
        <strain evidence="2">SN15 / ATCC MYA-4574 / FGSC 10173</strain>
    </source>
</reference>
<proteinExistence type="predicted"/>
<protein>
    <submittedName>
        <fullName evidence="1">Uncharacterized protein</fullName>
    </submittedName>
</protein>
<sequence length="89" mass="9961">MASTMASTLPMAAIFTRNKMIGWVAVVFAIQSWLAESPEQAKTSSTPAYFQVGMSGKSPATLRYFCRHLQAVPEWLPGQRHRLQHLPLE</sequence>
<accession>Q0V6H7</accession>
<organism evidence="1 2">
    <name type="scientific">Phaeosphaeria nodorum (strain SN15 / ATCC MYA-4574 / FGSC 10173)</name>
    <name type="common">Glume blotch fungus</name>
    <name type="synonym">Parastagonospora nodorum</name>
    <dbReference type="NCBI Taxonomy" id="321614"/>
    <lineage>
        <taxon>Eukaryota</taxon>
        <taxon>Fungi</taxon>
        <taxon>Dikarya</taxon>
        <taxon>Ascomycota</taxon>
        <taxon>Pezizomycotina</taxon>
        <taxon>Dothideomycetes</taxon>
        <taxon>Pleosporomycetidae</taxon>
        <taxon>Pleosporales</taxon>
        <taxon>Pleosporineae</taxon>
        <taxon>Phaeosphaeriaceae</taxon>
        <taxon>Parastagonospora</taxon>
    </lineage>
</organism>
<dbReference type="VEuPathDB" id="FungiDB:JI435_003870"/>
<dbReference type="KEGG" id="pno:SNOG_00387"/>
<dbReference type="eggNOG" id="ENOG502S6JB">
    <property type="taxonomic scope" value="Eukaryota"/>
</dbReference>
<name>Q0V6H7_PHANO</name>
<evidence type="ECO:0000313" key="2">
    <source>
        <dbReference type="Proteomes" id="UP000001055"/>
    </source>
</evidence>
<evidence type="ECO:0000313" key="1">
    <source>
        <dbReference type="EMBL" id="EAT91882.2"/>
    </source>
</evidence>